<reference evidence="1" key="1">
    <citation type="submission" date="2023-07" db="EMBL/GenBank/DDBJ databases">
        <title>Black Yeasts Isolated from many extreme environments.</title>
        <authorList>
            <person name="Coleine C."/>
            <person name="Stajich J.E."/>
            <person name="Selbmann L."/>
        </authorList>
    </citation>
    <scope>NUCLEOTIDE SEQUENCE</scope>
    <source>
        <strain evidence="1">CCFEE 5714</strain>
    </source>
</reference>
<protein>
    <submittedName>
        <fullName evidence="1">Uncharacterized protein</fullName>
    </submittedName>
</protein>
<keyword evidence="2" id="KW-1185">Reference proteome</keyword>
<dbReference type="Proteomes" id="UP001281147">
    <property type="component" value="Unassembled WGS sequence"/>
</dbReference>
<organism evidence="1 2">
    <name type="scientific">Vermiconidia calcicola</name>
    <dbReference type="NCBI Taxonomy" id="1690605"/>
    <lineage>
        <taxon>Eukaryota</taxon>
        <taxon>Fungi</taxon>
        <taxon>Dikarya</taxon>
        <taxon>Ascomycota</taxon>
        <taxon>Pezizomycotina</taxon>
        <taxon>Dothideomycetes</taxon>
        <taxon>Dothideomycetidae</taxon>
        <taxon>Mycosphaerellales</taxon>
        <taxon>Extremaceae</taxon>
        <taxon>Vermiconidia</taxon>
    </lineage>
</organism>
<evidence type="ECO:0000313" key="1">
    <source>
        <dbReference type="EMBL" id="KAK3700812.1"/>
    </source>
</evidence>
<dbReference type="EMBL" id="JAUTXU010000180">
    <property type="protein sequence ID" value="KAK3700812.1"/>
    <property type="molecule type" value="Genomic_DNA"/>
</dbReference>
<evidence type="ECO:0000313" key="2">
    <source>
        <dbReference type="Proteomes" id="UP001281147"/>
    </source>
</evidence>
<gene>
    <name evidence="1" type="ORF">LTR37_015784</name>
</gene>
<name>A0ACC3MSM5_9PEZI</name>
<accession>A0ACC3MSM5</accession>
<comment type="caution">
    <text evidence="1">The sequence shown here is derived from an EMBL/GenBank/DDBJ whole genome shotgun (WGS) entry which is preliminary data.</text>
</comment>
<proteinExistence type="predicted"/>
<sequence length="391" mass="43995">MATDDLKSAALSSSQDFYALLSISPAASESELRRAYRKTALKYHPDKVGPSNIAALEKFHLLQLAYDVLSDPAVKELYDNARRAKEAKVERDRQFEGRRRAMKEDLERRESGVKRKREEDDNAEVEFERELRRLAEDGKRRRKEREEVSRREMEMDERMEKAGGVSAEESVRKNGKVNGEVPDEDRSVTLRFPLAEGTSGIDEAEVTSRFERFGGIEHTVLREKKLKIDGEKHRQPYKAAVLVFKSVVGAHAAVTDFLKTSKSEPETYGIFEAVNWATGKEPDYIPKPPVSSRRNSQEPAAPPTPLPKAKVPRVSKFVEELNTPVQQNGGGGLKKVPSFGSFKGTPVKGQNSPSLDEITMIRLKNAERRRMEEKIRREEEAAAAGEAEADA</sequence>